<dbReference type="RefSeq" id="WP_058292183.1">
    <property type="nucleotide sequence ID" value="NZ_JGYD01000010.1"/>
</dbReference>
<gene>
    <name evidence="6" type="primary">nadK</name>
    <name evidence="7" type="ORF">DA01_01765</name>
</gene>
<comment type="similarity">
    <text evidence="6">Belongs to the NAD kinase family.</text>
</comment>
<keyword evidence="1 6" id="KW-0808">Transferase</keyword>
<keyword evidence="4 6" id="KW-0520">NAD</keyword>
<dbReference type="EMBL" id="JGYD01000010">
    <property type="protein sequence ID" value="KSV18730.1"/>
    <property type="molecule type" value="Genomic_DNA"/>
</dbReference>
<protein>
    <recommendedName>
        <fullName evidence="6">NAD kinase</fullName>
        <ecNumber evidence="6">2.7.1.23</ecNumber>
    </recommendedName>
    <alternativeName>
        <fullName evidence="6">ATP-dependent NAD kinase</fullName>
    </alternativeName>
</protein>
<dbReference type="Gene3D" id="2.60.200.30">
    <property type="entry name" value="Probable inorganic polyphosphate/atp-NAD kinase, domain 2"/>
    <property type="match status" value="1"/>
</dbReference>
<dbReference type="HAMAP" id="MF_00361">
    <property type="entry name" value="NAD_kinase"/>
    <property type="match status" value="1"/>
</dbReference>
<dbReference type="GO" id="GO:0003951">
    <property type="term" value="F:NAD+ kinase activity"/>
    <property type="evidence" value="ECO:0007669"/>
    <property type="project" value="UniProtKB-UniRule"/>
</dbReference>
<dbReference type="PATRIC" id="fig|61435.5.peg.359"/>
<comment type="caution">
    <text evidence="7">The sequence shown here is derived from an EMBL/GenBank/DDBJ whole genome shotgun (WGS) entry which is preliminary data.</text>
</comment>
<evidence type="ECO:0000256" key="4">
    <source>
        <dbReference type="ARBA" id="ARBA00023027"/>
    </source>
</evidence>
<comment type="subcellular location">
    <subcellularLocation>
        <location evidence="6">Cytoplasm</location>
    </subcellularLocation>
</comment>
<dbReference type="GO" id="GO:0051287">
    <property type="term" value="F:NAD binding"/>
    <property type="evidence" value="ECO:0007669"/>
    <property type="project" value="UniProtKB-ARBA"/>
</dbReference>
<feature type="binding site" evidence="6">
    <location>
        <begin position="61"/>
        <end position="62"/>
    </location>
    <ligand>
        <name>NAD(+)</name>
        <dbReference type="ChEBI" id="CHEBI:57540"/>
    </ligand>
</feature>
<keyword evidence="6" id="KW-0547">Nucleotide-binding</keyword>
<organism evidence="7 8">
    <name type="scientific">Dehalococcoides mccartyi</name>
    <dbReference type="NCBI Taxonomy" id="61435"/>
    <lineage>
        <taxon>Bacteria</taxon>
        <taxon>Bacillati</taxon>
        <taxon>Chloroflexota</taxon>
        <taxon>Dehalococcoidia</taxon>
        <taxon>Dehalococcoidales</taxon>
        <taxon>Dehalococcoidaceae</taxon>
        <taxon>Dehalococcoides</taxon>
    </lineage>
</organism>
<feature type="active site" description="Proton acceptor" evidence="6">
    <location>
        <position position="61"/>
    </location>
</feature>
<evidence type="ECO:0000313" key="8">
    <source>
        <dbReference type="Proteomes" id="UP000053577"/>
    </source>
</evidence>
<evidence type="ECO:0000256" key="3">
    <source>
        <dbReference type="ARBA" id="ARBA00022857"/>
    </source>
</evidence>
<dbReference type="GO" id="GO:0005737">
    <property type="term" value="C:cytoplasm"/>
    <property type="evidence" value="ECO:0007669"/>
    <property type="project" value="UniProtKB-SubCell"/>
</dbReference>
<proteinExistence type="inferred from homology"/>
<accession>A0A0V8M4R8</accession>
<dbReference type="GO" id="GO:0019674">
    <property type="term" value="P:NAD+ metabolic process"/>
    <property type="evidence" value="ECO:0007669"/>
    <property type="project" value="InterPro"/>
</dbReference>
<feature type="binding site" evidence="6">
    <location>
        <position position="147"/>
    </location>
    <ligand>
        <name>NAD(+)</name>
        <dbReference type="ChEBI" id="CHEBI:57540"/>
    </ligand>
</feature>
<feature type="binding site" evidence="6">
    <location>
        <position position="201"/>
    </location>
    <ligand>
        <name>NAD(+)</name>
        <dbReference type="ChEBI" id="CHEBI:57540"/>
    </ligand>
</feature>
<dbReference type="GO" id="GO:0046872">
    <property type="term" value="F:metal ion binding"/>
    <property type="evidence" value="ECO:0007669"/>
    <property type="project" value="UniProtKB-UniRule"/>
</dbReference>
<comment type="caution">
    <text evidence="6">Lacks conserved residue(s) required for the propagation of feature annotation.</text>
</comment>
<comment type="cofactor">
    <cofactor evidence="6">
        <name>a divalent metal cation</name>
        <dbReference type="ChEBI" id="CHEBI:60240"/>
    </cofactor>
</comment>
<dbReference type="SUPFAM" id="SSF111331">
    <property type="entry name" value="NAD kinase/diacylglycerol kinase-like"/>
    <property type="match status" value="1"/>
</dbReference>
<comment type="function">
    <text evidence="6">Involved in the regulation of the intracellular balance of NAD and NADP, and is a key enzyme in the biosynthesis of NADP. Catalyzes specifically the phosphorylation on 2'-hydroxyl of the adenosine moiety of NAD to yield NADP.</text>
</comment>
<dbReference type="OrthoDB" id="9774737at2"/>
<dbReference type="AlphaFoldDB" id="A0A0V8M4R8"/>
<feature type="binding site" evidence="6">
    <location>
        <position position="66"/>
    </location>
    <ligand>
        <name>NAD(+)</name>
        <dbReference type="ChEBI" id="CHEBI:57540"/>
    </ligand>
</feature>
<evidence type="ECO:0000256" key="1">
    <source>
        <dbReference type="ARBA" id="ARBA00022679"/>
    </source>
</evidence>
<evidence type="ECO:0000256" key="2">
    <source>
        <dbReference type="ARBA" id="ARBA00022777"/>
    </source>
</evidence>
<sequence length="284" mass="31037">MYKKIGIIYHPLNPAACELAVRLAAKLDSLGIENWSDSAWQAGKLSSKIQNTQLIVTTGGDGTILRTAHAILPHEIPILSINLGKVGFMTELLPEEALLGLEKVLAGNGWIDERNLLEAEYLPHNSAPARQFFIMNDAVVARGQIARVICVSVDINSHPFTTYKADGAIVSTATGSTGYSYAAGGPVLQPNSADIILTPILPHLGRGYSLVLPADSTIDLKVNTWHEATLSIDGFINMPVSSGDILRLRRSAKKIKFIRLRPDNYFYKELDTKLKGNNESVYDR</sequence>
<keyword evidence="2 6" id="KW-0418">Kinase</keyword>
<dbReference type="InterPro" id="IPR002504">
    <property type="entry name" value="NADK"/>
</dbReference>
<feature type="binding site" evidence="6">
    <location>
        <position position="166"/>
    </location>
    <ligand>
        <name>NAD(+)</name>
        <dbReference type="ChEBI" id="CHEBI:57540"/>
    </ligand>
</feature>
<dbReference type="Gene3D" id="3.40.50.10330">
    <property type="entry name" value="Probable inorganic polyphosphate/atp-NAD kinase, domain 1"/>
    <property type="match status" value="1"/>
</dbReference>
<comment type="catalytic activity">
    <reaction evidence="5 6">
        <text>NAD(+) + ATP = ADP + NADP(+) + H(+)</text>
        <dbReference type="Rhea" id="RHEA:18629"/>
        <dbReference type="ChEBI" id="CHEBI:15378"/>
        <dbReference type="ChEBI" id="CHEBI:30616"/>
        <dbReference type="ChEBI" id="CHEBI:57540"/>
        <dbReference type="ChEBI" id="CHEBI:58349"/>
        <dbReference type="ChEBI" id="CHEBI:456216"/>
        <dbReference type="EC" id="2.7.1.23"/>
    </reaction>
</comment>
<dbReference type="Proteomes" id="UP000053577">
    <property type="component" value="Unassembled WGS sequence"/>
</dbReference>
<dbReference type="GO" id="GO:0005524">
    <property type="term" value="F:ATP binding"/>
    <property type="evidence" value="ECO:0007669"/>
    <property type="project" value="UniProtKB-KW"/>
</dbReference>
<dbReference type="InterPro" id="IPR017438">
    <property type="entry name" value="ATP-NAD_kinase_N"/>
</dbReference>
<dbReference type="InterPro" id="IPR017437">
    <property type="entry name" value="ATP-NAD_kinase_PpnK-typ_C"/>
</dbReference>
<keyword evidence="6" id="KW-0067">ATP-binding</keyword>
<dbReference type="PANTHER" id="PTHR20275:SF0">
    <property type="entry name" value="NAD KINASE"/>
    <property type="match status" value="1"/>
</dbReference>
<name>A0A0V8M4R8_9CHLR</name>
<evidence type="ECO:0000256" key="5">
    <source>
        <dbReference type="ARBA" id="ARBA00047925"/>
    </source>
</evidence>
<dbReference type="GO" id="GO:0006741">
    <property type="term" value="P:NADP+ biosynthetic process"/>
    <property type="evidence" value="ECO:0007669"/>
    <property type="project" value="UniProtKB-UniRule"/>
</dbReference>
<dbReference type="PANTHER" id="PTHR20275">
    <property type="entry name" value="NAD KINASE"/>
    <property type="match status" value="1"/>
</dbReference>
<keyword evidence="6" id="KW-0963">Cytoplasm</keyword>
<dbReference type="EC" id="2.7.1.23" evidence="6"/>
<keyword evidence="3 6" id="KW-0521">NADP</keyword>
<dbReference type="InterPro" id="IPR016064">
    <property type="entry name" value="NAD/diacylglycerol_kinase_sf"/>
</dbReference>
<feature type="binding site" evidence="6">
    <location>
        <position position="164"/>
    </location>
    <ligand>
        <name>NAD(+)</name>
        <dbReference type="ChEBI" id="CHEBI:57540"/>
    </ligand>
</feature>
<dbReference type="Pfam" id="PF20143">
    <property type="entry name" value="NAD_kinase_C"/>
    <property type="match status" value="1"/>
</dbReference>
<evidence type="ECO:0000313" key="7">
    <source>
        <dbReference type="EMBL" id="KSV18730.1"/>
    </source>
</evidence>
<dbReference type="Pfam" id="PF01513">
    <property type="entry name" value="NAD_kinase"/>
    <property type="match status" value="1"/>
</dbReference>
<evidence type="ECO:0000256" key="6">
    <source>
        <dbReference type="HAMAP-Rule" id="MF_00361"/>
    </source>
</evidence>
<feature type="binding site" evidence="6">
    <location>
        <begin position="136"/>
        <end position="137"/>
    </location>
    <ligand>
        <name>NAD(+)</name>
        <dbReference type="ChEBI" id="CHEBI:57540"/>
    </ligand>
</feature>
<reference evidence="7 8" key="1">
    <citation type="journal article" date="2015" name="Sci. Rep.">
        <title>A comparative genomics and reductive dehalogenase gene transcription study of two chloroethene-respiring bacteria, Dehalococcoides mccartyi strains MB and 11a.</title>
        <authorList>
            <person name="Low A."/>
            <person name="Shen Z."/>
            <person name="Cheng D."/>
            <person name="Rogers M.J."/>
            <person name="Lee P.K."/>
            <person name="He J."/>
        </authorList>
    </citation>
    <scope>NUCLEOTIDE SEQUENCE [LARGE SCALE GENOMIC DNA]</scope>
    <source>
        <strain evidence="7 8">MB</strain>
    </source>
</reference>